<feature type="signal peptide" evidence="1">
    <location>
        <begin position="1"/>
        <end position="22"/>
    </location>
</feature>
<dbReference type="PANTHER" id="PTHR11008">
    <property type="entry name" value="PROTEIN TAKEOUT-LIKE PROTEIN"/>
    <property type="match status" value="1"/>
</dbReference>
<organism evidence="2 3">
    <name type="scientific">Phaedon cochleariae</name>
    <name type="common">Mustard beetle</name>
    <dbReference type="NCBI Taxonomy" id="80249"/>
    <lineage>
        <taxon>Eukaryota</taxon>
        <taxon>Metazoa</taxon>
        <taxon>Ecdysozoa</taxon>
        <taxon>Arthropoda</taxon>
        <taxon>Hexapoda</taxon>
        <taxon>Insecta</taxon>
        <taxon>Pterygota</taxon>
        <taxon>Neoptera</taxon>
        <taxon>Endopterygota</taxon>
        <taxon>Coleoptera</taxon>
        <taxon>Polyphaga</taxon>
        <taxon>Cucujiformia</taxon>
        <taxon>Chrysomeloidea</taxon>
        <taxon>Chrysomelidae</taxon>
        <taxon>Chrysomelinae</taxon>
        <taxon>Chrysomelini</taxon>
        <taxon>Phaedon</taxon>
    </lineage>
</organism>
<dbReference type="InterPro" id="IPR010562">
    <property type="entry name" value="Haemolymph_juvenile_hormone-bd"/>
</dbReference>
<dbReference type="EMBL" id="OU896715">
    <property type="protein sequence ID" value="CAH1183260.1"/>
    <property type="molecule type" value="Genomic_DNA"/>
</dbReference>
<dbReference type="AlphaFoldDB" id="A0A9P0DYC1"/>
<dbReference type="OrthoDB" id="6380971at2759"/>
<reference evidence="2" key="2">
    <citation type="submission" date="2022-10" db="EMBL/GenBank/DDBJ databases">
        <authorList>
            <consortium name="ENA_rothamsted_submissions"/>
            <consortium name="culmorum"/>
            <person name="King R."/>
        </authorList>
    </citation>
    <scope>NUCLEOTIDE SEQUENCE</scope>
</reference>
<evidence type="ECO:0008006" key="4">
    <source>
        <dbReference type="Google" id="ProtNLM"/>
    </source>
</evidence>
<dbReference type="Gene3D" id="3.15.10.30">
    <property type="entry name" value="Haemolymph juvenile hormone binding protein"/>
    <property type="match status" value="1"/>
</dbReference>
<dbReference type="PROSITE" id="PS51257">
    <property type="entry name" value="PROKAR_LIPOPROTEIN"/>
    <property type="match status" value="1"/>
</dbReference>
<feature type="chain" id="PRO_5040457237" description="Hemolymph juvenile hormone binding protein" evidence="1">
    <location>
        <begin position="23"/>
        <end position="285"/>
    </location>
</feature>
<dbReference type="PANTHER" id="PTHR11008:SF9">
    <property type="entry name" value="PROTEIN TAKEOUT-LIKE PROTEIN"/>
    <property type="match status" value="1"/>
</dbReference>
<gene>
    <name evidence="2" type="ORF">PHAECO_LOCUS12603</name>
</gene>
<keyword evidence="1" id="KW-0732">Signal</keyword>
<keyword evidence="3" id="KW-1185">Reference proteome</keyword>
<dbReference type="SMART" id="SM00700">
    <property type="entry name" value="JHBP"/>
    <property type="match status" value="1"/>
</dbReference>
<evidence type="ECO:0000313" key="2">
    <source>
        <dbReference type="EMBL" id="CAH1183260.1"/>
    </source>
</evidence>
<evidence type="ECO:0000256" key="1">
    <source>
        <dbReference type="SAM" id="SignalP"/>
    </source>
</evidence>
<name>A0A9P0DYC1_PHACE</name>
<evidence type="ECO:0000313" key="3">
    <source>
        <dbReference type="Proteomes" id="UP001153737"/>
    </source>
</evidence>
<protein>
    <recommendedName>
        <fullName evidence="4">Hemolymph juvenile hormone binding protein</fullName>
    </recommendedName>
</protein>
<reference evidence="2" key="1">
    <citation type="submission" date="2022-01" db="EMBL/GenBank/DDBJ databases">
        <authorList>
            <person name="King R."/>
        </authorList>
    </citation>
    <scope>NUCLEOTIDE SEQUENCE</scope>
</reference>
<dbReference type="Proteomes" id="UP001153737">
    <property type="component" value="Chromosome 9"/>
</dbReference>
<dbReference type="InterPro" id="IPR038606">
    <property type="entry name" value="To_sf"/>
</dbReference>
<accession>A0A9P0DYC1</accession>
<sequence length="285" mass="32290">MTWRSGICYCAIVLFFLGCADSQVKVKIQEPGISRFLNRVTNTTFGLIRTGVDIFGNTIERITNSFATIEERLRAILELVRKQLIKGVPELSIPVLDPLHIDKIEFNVNHEAANVKGRAEDLTIRHISKFLVDKESFSDLGKLRFKLDLNLTFPYIKVNGTYNIDGEVGGAFRIFGNGPFRLNLIDLKLGTSTILKFTLPARLRVESISLDVKLKKLENNFENLMKDKETGVLINKAISKLAPEALRLLWPELKPSIEVQVKKYINDILENTTVVNMAKRLFNIT</sequence>
<dbReference type="Pfam" id="PF06585">
    <property type="entry name" value="JHBP"/>
    <property type="match status" value="1"/>
</dbReference>
<proteinExistence type="predicted"/>